<dbReference type="InterPro" id="IPR003680">
    <property type="entry name" value="Flavodoxin_fold"/>
</dbReference>
<dbReference type="Proteomes" id="UP000239504">
    <property type="component" value="Unassembled WGS sequence"/>
</dbReference>
<organism evidence="3 4">
    <name type="scientific">Hyphococcus luteus</name>
    <dbReference type="NCBI Taxonomy" id="2058213"/>
    <lineage>
        <taxon>Bacteria</taxon>
        <taxon>Pseudomonadati</taxon>
        <taxon>Pseudomonadota</taxon>
        <taxon>Alphaproteobacteria</taxon>
        <taxon>Parvularculales</taxon>
        <taxon>Parvularculaceae</taxon>
        <taxon>Hyphococcus</taxon>
    </lineage>
</organism>
<dbReference type="PANTHER" id="PTHR47307:SF1">
    <property type="entry name" value="GLUTATHIONE-REGULATED POTASSIUM-EFFLUX SYSTEM ANCILLARY PROTEIN KEFG"/>
    <property type="match status" value="1"/>
</dbReference>
<evidence type="ECO:0000313" key="4">
    <source>
        <dbReference type="Proteomes" id="UP000239504"/>
    </source>
</evidence>
<dbReference type="OrthoDB" id="9798454at2"/>
<dbReference type="Pfam" id="PF02525">
    <property type="entry name" value="Flavodoxin_2"/>
    <property type="match status" value="1"/>
</dbReference>
<sequence length="190" mass="21243">MPETLILLFHPDLSRSRANAALAQAAAKLDSVSVIDMYGVYPDGRIDSDAETARILGADRLVFQFPVQWYSTPPLLKAWQDAVLTRMFYIRYEEEGAKLEGMPMLVAATAGNTPKAYTARGANLFPLAKLLRPLEATAHRCGLPYAKPFLLYEADKFDDAALDRAGRNYVKKLAQWRRRITRSARSFCAA</sequence>
<dbReference type="SUPFAM" id="SSF52218">
    <property type="entry name" value="Flavoproteins"/>
    <property type="match status" value="1"/>
</dbReference>
<keyword evidence="1" id="KW-0560">Oxidoreductase</keyword>
<comment type="caution">
    <text evidence="3">The sequence shown here is derived from an EMBL/GenBank/DDBJ whole genome shotgun (WGS) entry which is preliminary data.</text>
</comment>
<dbReference type="RefSeq" id="WP_104830031.1">
    <property type="nucleotide sequence ID" value="NZ_PJCH01000005.1"/>
</dbReference>
<evidence type="ECO:0000259" key="2">
    <source>
        <dbReference type="Pfam" id="PF02525"/>
    </source>
</evidence>
<dbReference type="GO" id="GO:0010181">
    <property type="term" value="F:FMN binding"/>
    <property type="evidence" value="ECO:0007669"/>
    <property type="project" value="TreeGrafter"/>
</dbReference>
<dbReference type="Gene3D" id="3.40.50.360">
    <property type="match status" value="1"/>
</dbReference>
<keyword evidence="4" id="KW-1185">Reference proteome</keyword>
<dbReference type="InterPro" id="IPR029039">
    <property type="entry name" value="Flavoprotein-like_sf"/>
</dbReference>
<dbReference type="EMBL" id="PJCH01000005">
    <property type="protein sequence ID" value="PQA88794.1"/>
    <property type="molecule type" value="Genomic_DNA"/>
</dbReference>
<gene>
    <name evidence="3" type="ORF">CW354_07005</name>
</gene>
<accession>A0A2S7K8G0</accession>
<feature type="domain" description="Flavodoxin-like fold" evidence="2">
    <location>
        <begin position="4"/>
        <end position="173"/>
    </location>
</feature>
<evidence type="ECO:0000256" key="1">
    <source>
        <dbReference type="ARBA" id="ARBA00023002"/>
    </source>
</evidence>
<evidence type="ECO:0000313" key="3">
    <source>
        <dbReference type="EMBL" id="PQA88794.1"/>
    </source>
</evidence>
<dbReference type="AlphaFoldDB" id="A0A2S7K8G0"/>
<name>A0A2S7K8G0_9PROT</name>
<proteinExistence type="predicted"/>
<dbReference type="GO" id="GO:0003955">
    <property type="term" value="F:NAD(P)H dehydrogenase (quinone) activity"/>
    <property type="evidence" value="ECO:0007669"/>
    <property type="project" value="TreeGrafter"/>
</dbReference>
<protein>
    <submittedName>
        <fullName evidence="3">NAD(P)H dehydrogenase</fullName>
    </submittedName>
</protein>
<dbReference type="GO" id="GO:0009055">
    <property type="term" value="F:electron transfer activity"/>
    <property type="evidence" value="ECO:0007669"/>
    <property type="project" value="TreeGrafter"/>
</dbReference>
<dbReference type="InterPro" id="IPR046980">
    <property type="entry name" value="KefG/KefF"/>
</dbReference>
<reference evidence="3 4" key="1">
    <citation type="submission" date="2017-12" db="EMBL/GenBank/DDBJ databases">
        <authorList>
            <person name="Hurst M.R.H."/>
        </authorList>
    </citation>
    <scope>NUCLEOTIDE SEQUENCE [LARGE SCALE GENOMIC DNA]</scope>
    <source>
        <strain evidence="3 4">SY-3-19</strain>
    </source>
</reference>
<dbReference type="PANTHER" id="PTHR47307">
    <property type="entry name" value="GLUTATHIONE-REGULATED POTASSIUM-EFFLUX SYSTEM ANCILLARY PROTEIN KEFG"/>
    <property type="match status" value="1"/>
</dbReference>